<dbReference type="EMBL" id="ABXU01000008">
    <property type="protein sequence ID" value="EEB34906.1"/>
    <property type="molecule type" value="Genomic_DNA"/>
</dbReference>
<dbReference type="AlphaFoldDB" id="B6WQ36"/>
<proteinExistence type="predicted"/>
<evidence type="ECO:0000313" key="2">
    <source>
        <dbReference type="Proteomes" id="UP000003676"/>
    </source>
</evidence>
<gene>
    <name evidence="1" type="ORF">DESPIG_00159</name>
</gene>
<protein>
    <submittedName>
        <fullName evidence="1">Uncharacterized protein</fullName>
    </submittedName>
</protein>
<dbReference type="HOGENOM" id="CLU_2648615_0_0_7"/>
<comment type="caution">
    <text evidence="1">The sequence shown here is derived from an EMBL/GenBank/DDBJ whole genome shotgun (WGS) entry which is preliminary data.</text>
</comment>
<name>B6WQ36_9BACT</name>
<dbReference type="Proteomes" id="UP000003676">
    <property type="component" value="Unassembled WGS sequence"/>
</dbReference>
<evidence type="ECO:0000313" key="1">
    <source>
        <dbReference type="EMBL" id="EEB34906.1"/>
    </source>
</evidence>
<reference evidence="1 2" key="2">
    <citation type="submission" date="2008-10" db="EMBL/GenBank/DDBJ databases">
        <authorList>
            <person name="Fulton L."/>
            <person name="Clifton S."/>
            <person name="Fulton B."/>
            <person name="Xu J."/>
            <person name="Minx P."/>
            <person name="Pepin K.H."/>
            <person name="Johnson M."/>
            <person name="Bhonagiri V."/>
            <person name="Nash W.E."/>
            <person name="Mardis E.R."/>
            <person name="Wilson R.K."/>
        </authorList>
    </citation>
    <scope>NUCLEOTIDE SEQUENCE [LARGE SCALE GENOMIC DNA]</scope>
    <source>
        <strain evidence="1 2">ATCC 29098</strain>
    </source>
</reference>
<reference evidence="1 2" key="1">
    <citation type="submission" date="2008-10" db="EMBL/GenBank/DDBJ databases">
        <title>Draft genome sequence of Desulvovibrio piger (ATCC 29098).</title>
        <authorList>
            <person name="Sudarsanam P."/>
            <person name="Ley R."/>
            <person name="Guruge J."/>
            <person name="Turnbaugh P.J."/>
            <person name="Mahowald M."/>
            <person name="Liep D."/>
            <person name="Gordon J."/>
        </authorList>
    </citation>
    <scope>NUCLEOTIDE SEQUENCE [LARGE SCALE GENOMIC DNA]</scope>
    <source>
        <strain evidence="1 2">ATCC 29098</strain>
    </source>
</reference>
<organism evidence="1 2">
    <name type="scientific">Desulfovibrio piger ATCC 29098</name>
    <dbReference type="NCBI Taxonomy" id="411464"/>
    <lineage>
        <taxon>Bacteria</taxon>
        <taxon>Pseudomonadati</taxon>
        <taxon>Thermodesulfobacteriota</taxon>
        <taxon>Desulfovibrionia</taxon>
        <taxon>Desulfovibrionales</taxon>
        <taxon>Desulfovibrionaceae</taxon>
        <taxon>Desulfovibrio</taxon>
    </lineage>
</organism>
<accession>B6WQ36</accession>
<sequence>MLQNFLRALDWRGDLHKSSQPVKSPTFSSGLGLGRTHALAELSAAVNMLLAAEIMVPNDCASADVSGPPQCCRRSV</sequence>